<keyword evidence="4 7" id="KW-0285">Flavoprotein</keyword>
<keyword evidence="3 7" id="KW-0813">Transport</keyword>
<name>A0A133MY99_FINMA</name>
<keyword evidence="5 7" id="KW-0288">FMN</keyword>
<evidence type="ECO:0000256" key="1">
    <source>
        <dbReference type="ARBA" id="ARBA00001917"/>
    </source>
</evidence>
<gene>
    <name evidence="8" type="ORF">B9N56_03265</name>
</gene>
<dbReference type="PROSITE" id="PS00201">
    <property type="entry name" value="FLAVODOXIN"/>
    <property type="match status" value="1"/>
</dbReference>
<dbReference type="InterPro" id="IPR029039">
    <property type="entry name" value="Flavoprotein-like_sf"/>
</dbReference>
<dbReference type="NCBIfam" id="TIGR01753">
    <property type="entry name" value="flav_short"/>
    <property type="match status" value="1"/>
</dbReference>
<comment type="function">
    <text evidence="7">Low-potential electron donor to a number of redox enzymes.</text>
</comment>
<evidence type="ECO:0000256" key="2">
    <source>
        <dbReference type="ARBA" id="ARBA00005267"/>
    </source>
</evidence>
<dbReference type="AlphaFoldDB" id="A0A133MY99"/>
<dbReference type="GO" id="GO:0016651">
    <property type="term" value="F:oxidoreductase activity, acting on NAD(P)H"/>
    <property type="evidence" value="ECO:0007669"/>
    <property type="project" value="UniProtKB-ARBA"/>
</dbReference>
<dbReference type="GO" id="GO:0009055">
    <property type="term" value="F:electron transfer activity"/>
    <property type="evidence" value="ECO:0007669"/>
    <property type="project" value="UniProtKB-UniRule"/>
</dbReference>
<dbReference type="GO" id="GO:0010181">
    <property type="term" value="F:FMN binding"/>
    <property type="evidence" value="ECO:0007669"/>
    <property type="project" value="UniProtKB-UniRule"/>
</dbReference>
<dbReference type="PROSITE" id="PS50902">
    <property type="entry name" value="FLAVODOXIN_LIKE"/>
    <property type="match status" value="1"/>
</dbReference>
<dbReference type="InterPro" id="IPR001226">
    <property type="entry name" value="Flavodoxin_CS"/>
</dbReference>
<keyword evidence="6 7" id="KW-0249">Electron transport</keyword>
<proteinExistence type="inferred from homology"/>
<evidence type="ECO:0000256" key="3">
    <source>
        <dbReference type="ARBA" id="ARBA00022448"/>
    </source>
</evidence>
<reference evidence="9" key="1">
    <citation type="submission" date="2017-04" db="EMBL/GenBank/DDBJ databases">
        <title>Finegoldia magna isolated from orthopedic joint implant-associated infections.</title>
        <authorList>
            <person name="Bjorklund S."/>
            <person name="Bruggemann H."/>
            <person name="Jensen A."/>
            <person name="Hellmark B."/>
            <person name="Soderquist B."/>
        </authorList>
    </citation>
    <scope>NUCLEOTIDE SEQUENCE [LARGE SCALE GENOMIC DNA]</scope>
    <source>
        <strain evidence="9">08T492</strain>
    </source>
</reference>
<dbReference type="SUPFAM" id="SSF52218">
    <property type="entry name" value="Flavoproteins"/>
    <property type="match status" value="1"/>
</dbReference>
<protein>
    <recommendedName>
        <fullName evidence="7">Flavodoxin</fullName>
    </recommendedName>
</protein>
<dbReference type="Proteomes" id="UP000215361">
    <property type="component" value="Unassembled WGS sequence"/>
</dbReference>
<dbReference type="InterPro" id="IPR008254">
    <property type="entry name" value="Flavodoxin/NO_synth"/>
</dbReference>
<dbReference type="EMBL" id="NDYI01000010">
    <property type="protein sequence ID" value="OXZ38426.1"/>
    <property type="molecule type" value="Genomic_DNA"/>
</dbReference>
<evidence type="ECO:0000256" key="6">
    <source>
        <dbReference type="ARBA" id="ARBA00022982"/>
    </source>
</evidence>
<comment type="cofactor">
    <cofactor evidence="1 7">
        <name>FMN</name>
        <dbReference type="ChEBI" id="CHEBI:58210"/>
    </cofactor>
</comment>
<organism evidence="8 9">
    <name type="scientific">Finegoldia magna</name>
    <name type="common">Peptostreptococcus magnus</name>
    <dbReference type="NCBI Taxonomy" id="1260"/>
    <lineage>
        <taxon>Bacteria</taxon>
        <taxon>Bacillati</taxon>
        <taxon>Bacillota</taxon>
        <taxon>Tissierellia</taxon>
        <taxon>Tissierellales</taxon>
        <taxon>Peptoniphilaceae</taxon>
        <taxon>Finegoldia</taxon>
    </lineage>
</organism>
<evidence type="ECO:0000256" key="4">
    <source>
        <dbReference type="ARBA" id="ARBA00022630"/>
    </source>
</evidence>
<evidence type="ECO:0000313" key="9">
    <source>
        <dbReference type="Proteomes" id="UP000215361"/>
    </source>
</evidence>
<accession>A0A133MY99</accession>
<evidence type="ECO:0000313" key="8">
    <source>
        <dbReference type="EMBL" id="OXZ38426.1"/>
    </source>
</evidence>
<comment type="caution">
    <text evidence="8">The sequence shown here is derived from an EMBL/GenBank/DDBJ whole genome shotgun (WGS) entry which is preliminary data.</text>
</comment>
<comment type="similarity">
    <text evidence="2 7">Belongs to the flavodoxin family.</text>
</comment>
<evidence type="ECO:0000256" key="5">
    <source>
        <dbReference type="ARBA" id="ARBA00022643"/>
    </source>
</evidence>
<dbReference type="Gene3D" id="3.40.50.360">
    <property type="match status" value="1"/>
</dbReference>
<dbReference type="Pfam" id="PF00258">
    <property type="entry name" value="Flavodoxin_1"/>
    <property type="match status" value="1"/>
</dbReference>
<dbReference type="InterPro" id="IPR010087">
    <property type="entry name" value="Flav_short"/>
</dbReference>
<dbReference type="RefSeq" id="WP_002838391.1">
    <property type="nucleotide sequence ID" value="NZ_CAMPWK010000030.1"/>
</dbReference>
<evidence type="ECO:0000256" key="7">
    <source>
        <dbReference type="RuleBase" id="RU367037"/>
    </source>
</evidence>
<sequence>MNLLILYWSQTGNTEKMAQIIKDECESKGSKVEMVFSDDYQNCNIDNFDVIAFGCPAMGDEELEDTSFEPMFSDLENKLNDKKIALFGSYEWNNGEWMGFWKERCAKNNLNVIDTVICYDTPDENSTNDIKKFADNLLK</sequence>